<dbReference type="EMBL" id="GDJX01006041">
    <property type="protein sequence ID" value="JAT61895.1"/>
    <property type="molecule type" value="Transcribed_RNA"/>
</dbReference>
<comment type="subcellular location">
    <subcellularLocation>
        <location evidence="1">Membrane</location>
    </subcellularLocation>
</comment>
<dbReference type="GO" id="GO:0006605">
    <property type="term" value="P:protein targeting"/>
    <property type="evidence" value="ECO:0007669"/>
    <property type="project" value="InterPro"/>
</dbReference>
<organism evidence="10">
    <name type="scientific">Anthurium amnicola</name>
    <dbReference type="NCBI Taxonomy" id="1678845"/>
    <lineage>
        <taxon>Eukaryota</taxon>
        <taxon>Viridiplantae</taxon>
        <taxon>Streptophyta</taxon>
        <taxon>Embryophyta</taxon>
        <taxon>Tracheophyta</taxon>
        <taxon>Spermatophyta</taxon>
        <taxon>Magnoliopsida</taxon>
        <taxon>Liliopsida</taxon>
        <taxon>Araceae</taxon>
        <taxon>Pothoideae</taxon>
        <taxon>Potheae</taxon>
        <taxon>Anthurium</taxon>
    </lineage>
</organism>
<dbReference type="GO" id="GO:0016020">
    <property type="term" value="C:membrane"/>
    <property type="evidence" value="ECO:0007669"/>
    <property type="project" value="UniProtKB-SubCell"/>
</dbReference>
<evidence type="ECO:0000256" key="3">
    <source>
        <dbReference type="ARBA" id="ARBA00022448"/>
    </source>
</evidence>
<dbReference type="GO" id="GO:0006886">
    <property type="term" value="P:intracellular protein transport"/>
    <property type="evidence" value="ECO:0007669"/>
    <property type="project" value="InterPro"/>
</dbReference>
<evidence type="ECO:0000256" key="1">
    <source>
        <dbReference type="ARBA" id="ARBA00004370"/>
    </source>
</evidence>
<evidence type="ECO:0000313" key="10">
    <source>
        <dbReference type="EMBL" id="JAT61895.1"/>
    </source>
</evidence>
<evidence type="ECO:0000256" key="7">
    <source>
        <dbReference type="ARBA" id="ARBA00023010"/>
    </source>
</evidence>
<accession>A0A1D1Z4R7</accession>
<keyword evidence="3" id="KW-0813">Transport</keyword>
<sequence>MVTAASVGYRAGSVCLTGCRLPFPSHRVETGHLGSRKILRMPILRYSSMSRRTVCATGGRGYREQLQFGDEHAPEPFWLSLIKDVIWSFRSLVGFLADQPRQLKYIEWPSFQSTLKTAALTLVIVALLIVALSSIDSALCYLLSLLLRRTARPLS</sequence>
<evidence type="ECO:0000256" key="6">
    <source>
        <dbReference type="ARBA" id="ARBA00022989"/>
    </source>
</evidence>
<reference evidence="10" key="1">
    <citation type="submission" date="2015-07" db="EMBL/GenBank/DDBJ databases">
        <title>Transcriptome Assembly of Anthurium amnicola.</title>
        <authorList>
            <person name="Suzuki J."/>
        </authorList>
    </citation>
    <scope>NUCLEOTIDE SEQUENCE</scope>
</reference>
<dbReference type="Gene3D" id="1.20.5.1030">
    <property type="entry name" value="Preprotein translocase secy subunit"/>
    <property type="match status" value="1"/>
</dbReference>
<feature type="transmembrane region" description="Helical" evidence="9">
    <location>
        <begin position="119"/>
        <end position="147"/>
    </location>
</feature>
<keyword evidence="5" id="KW-0653">Protein transport</keyword>
<dbReference type="InterPro" id="IPR001901">
    <property type="entry name" value="Translocase_SecE/Sec61-g"/>
</dbReference>
<keyword evidence="8 9" id="KW-0472">Membrane</keyword>
<evidence type="ECO:0000256" key="8">
    <source>
        <dbReference type="ARBA" id="ARBA00023136"/>
    </source>
</evidence>
<dbReference type="AlphaFoldDB" id="A0A1D1Z4R7"/>
<evidence type="ECO:0000256" key="2">
    <source>
        <dbReference type="ARBA" id="ARBA00008274"/>
    </source>
</evidence>
<dbReference type="PANTHER" id="PTHR37247:SF1">
    <property type="entry name" value="TRANSMEMBRANE PROTEIN"/>
    <property type="match status" value="1"/>
</dbReference>
<proteinExistence type="inferred from homology"/>
<evidence type="ECO:0000256" key="4">
    <source>
        <dbReference type="ARBA" id="ARBA00022692"/>
    </source>
</evidence>
<evidence type="ECO:0000256" key="5">
    <source>
        <dbReference type="ARBA" id="ARBA00022927"/>
    </source>
</evidence>
<dbReference type="PANTHER" id="PTHR37247">
    <property type="entry name" value="TRANSMEMBRANE PROTEIN"/>
    <property type="match status" value="1"/>
</dbReference>
<keyword evidence="6 9" id="KW-1133">Transmembrane helix</keyword>
<keyword evidence="4 9" id="KW-0812">Transmembrane</keyword>
<keyword evidence="7" id="KW-0811">Translocation</keyword>
<name>A0A1D1Z4R7_9ARAE</name>
<comment type="similarity">
    <text evidence="2">Belongs to the SecE/SEC61-gamma family.</text>
</comment>
<dbReference type="HAMAP" id="MF_00422">
    <property type="entry name" value="SecE"/>
    <property type="match status" value="1"/>
</dbReference>
<protein>
    <submittedName>
        <fullName evidence="10">Preprotein translocase subunit SECE1</fullName>
    </submittedName>
</protein>
<evidence type="ECO:0000256" key="9">
    <source>
        <dbReference type="SAM" id="Phobius"/>
    </source>
</evidence>
<dbReference type="InterPro" id="IPR038379">
    <property type="entry name" value="SecE_sf"/>
</dbReference>
<dbReference type="Pfam" id="PF00584">
    <property type="entry name" value="SecE"/>
    <property type="match status" value="1"/>
</dbReference>
<gene>
    <name evidence="10" type="primary">SECE1_0</name>
    <name evidence="10" type="ORF">g.40911</name>
</gene>